<keyword evidence="3" id="KW-1185">Reference proteome</keyword>
<dbReference type="Proteomes" id="UP000694844">
    <property type="component" value="Chromosome 5"/>
</dbReference>
<dbReference type="KEGG" id="cvn:111132062"/>
<evidence type="ECO:0000313" key="3">
    <source>
        <dbReference type="Proteomes" id="UP000694844"/>
    </source>
</evidence>
<dbReference type="OrthoDB" id="5239715at2759"/>
<sequence>MGDRENCQCTNLHSQLKSKGPIDKTRSISVQSRRLAVLETLFDSDNRRFSCSDALVKYIPHARNRGLILKTNSNTVQNKRRRPCKNERTLMGSSDSVKTLNWEAIPYDEENVGKLVEVYGKNNVGKTSFLQHLQPTTENIEKDQQYRSIVFTNSDSQTCFTFKNILRESLLEKRSSEEREADACVVMFSVSDKASFQFAKLCVQNIRRGYQEGIPVFLVANKSDMIRYRKVSTNDAIRVADIHNCRYFETSLTMNYNVDELLREIQTQIKRSATETHPKCFRQVVKAFQNRIKSVFGRG</sequence>
<evidence type="ECO:0000256" key="1">
    <source>
        <dbReference type="ARBA" id="ARBA00008846"/>
    </source>
</evidence>
<comment type="similarity">
    <text evidence="1">Belongs to the small GTPase superfamily. RGK family.</text>
</comment>
<accession>A0A8B8E6V4</accession>
<dbReference type="Pfam" id="PF00071">
    <property type="entry name" value="Ras"/>
    <property type="match status" value="1"/>
</dbReference>
<dbReference type="PANTHER" id="PTHR45775:SF6">
    <property type="entry name" value="RAD, GEM_KIR FAMILY MEMBER 2, ISOFORM C"/>
    <property type="match status" value="1"/>
</dbReference>
<dbReference type="SMART" id="SM00175">
    <property type="entry name" value="RAB"/>
    <property type="match status" value="1"/>
</dbReference>
<dbReference type="Gene3D" id="3.40.50.300">
    <property type="entry name" value="P-loop containing nucleotide triphosphate hydrolases"/>
    <property type="match status" value="1"/>
</dbReference>
<dbReference type="InterPro" id="IPR001806">
    <property type="entry name" value="Small_GTPase"/>
</dbReference>
<dbReference type="PROSITE" id="PS51421">
    <property type="entry name" value="RAS"/>
    <property type="match status" value="1"/>
</dbReference>
<reference evidence="4" key="1">
    <citation type="submission" date="2025-08" db="UniProtKB">
        <authorList>
            <consortium name="RefSeq"/>
        </authorList>
    </citation>
    <scope>IDENTIFICATION</scope>
    <source>
        <tissue evidence="4">Whole sample</tissue>
    </source>
</reference>
<dbReference type="SUPFAM" id="SSF52540">
    <property type="entry name" value="P-loop containing nucleoside triphosphate hydrolases"/>
    <property type="match status" value="1"/>
</dbReference>
<dbReference type="PRINTS" id="PR00449">
    <property type="entry name" value="RASTRNSFRMNG"/>
</dbReference>
<evidence type="ECO:0000313" key="4">
    <source>
        <dbReference type="RefSeq" id="XP_022335419.1"/>
    </source>
</evidence>
<name>A0A8B8E6V4_CRAVI</name>
<dbReference type="GO" id="GO:0005886">
    <property type="term" value="C:plasma membrane"/>
    <property type="evidence" value="ECO:0007669"/>
    <property type="project" value="TreeGrafter"/>
</dbReference>
<protein>
    <submittedName>
        <fullName evidence="4">Ras-related protein Rap-2a-like</fullName>
    </submittedName>
</protein>
<dbReference type="GeneID" id="111132062"/>
<dbReference type="InterPro" id="IPR051641">
    <property type="entry name" value="RGK_GTP-binding_reg"/>
</dbReference>
<dbReference type="RefSeq" id="XP_022335419.1">
    <property type="nucleotide sequence ID" value="XM_022479711.1"/>
</dbReference>
<dbReference type="GO" id="GO:0005246">
    <property type="term" value="F:calcium channel regulator activity"/>
    <property type="evidence" value="ECO:0007669"/>
    <property type="project" value="TreeGrafter"/>
</dbReference>
<keyword evidence="2" id="KW-0597">Phosphoprotein</keyword>
<proteinExistence type="inferred from homology"/>
<evidence type="ECO:0000256" key="2">
    <source>
        <dbReference type="ARBA" id="ARBA00022553"/>
    </source>
</evidence>
<organism evidence="3 4">
    <name type="scientific">Crassostrea virginica</name>
    <name type="common">Eastern oyster</name>
    <dbReference type="NCBI Taxonomy" id="6565"/>
    <lineage>
        <taxon>Eukaryota</taxon>
        <taxon>Metazoa</taxon>
        <taxon>Spiralia</taxon>
        <taxon>Lophotrochozoa</taxon>
        <taxon>Mollusca</taxon>
        <taxon>Bivalvia</taxon>
        <taxon>Autobranchia</taxon>
        <taxon>Pteriomorphia</taxon>
        <taxon>Ostreida</taxon>
        <taxon>Ostreoidea</taxon>
        <taxon>Ostreidae</taxon>
        <taxon>Crassostrea</taxon>
    </lineage>
</organism>
<dbReference type="PANTHER" id="PTHR45775">
    <property type="entry name" value="RAD, GEM/KIR FAMILY MEMBER 2, ISOFORM C"/>
    <property type="match status" value="1"/>
</dbReference>
<dbReference type="PROSITE" id="PS51419">
    <property type="entry name" value="RAB"/>
    <property type="match status" value="1"/>
</dbReference>
<dbReference type="AlphaFoldDB" id="A0A8B8E6V4"/>
<dbReference type="GO" id="GO:0003924">
    <property type="term" value="F:GTPase activity"/>
    <property type="evidence" value="ECO:0007669"/>
    <property type="project" value="InterPro"/>
</dbReference>
<gene>
    <name evidence="4" type="primary">LOC111132062</name>
</gene>
<dbReference type="SMART" id="SM00173">
    <property type="entry name" value="RAS"/>
    <property type="match status" value="1"/>
</dbReference>
<dbReference type="GO" id="GO:0005525">
    <property type="term" value="F:GTP binding"/>
    <property type="evidence" value="ECO:0007669"/>
    <property type="project" value="InterPro"/>
</dbReference>
<dbReference type="InterPro" id="IPR027417">
    <property type="entry name" value="P-loop_NTPase"/>
</dbReference>